<feature type="region of interest" description="Disordered" evidence="1">
    <location>
        <begin position="1"/>
        <end position="22"/>
    </location>
</feature>
<accession>A0A0E0D3V2</accession>
<dbReference type="AlphaFoldDB" id="A0A0E0D3V2"/>
<evidence type="ECO:0000313" key="3">
    <source>
        <dbReference type="Proteomes" id="UP000008021"/>
    </source>
</evidence>
<evidence type="ECO:0000256" key="1">
    <source>
        <dbReference type="SAM" id="MobiDB-lite"/>
    </source>
</evidence>
<keyword evidence="3" id="KW-1185">Reference proteome</keyword>
<feature type="compositionally biased region" description="Low complexity" evidence="1">
    <location>
        <begin position="145"/>
        <end position="161"/>
    </location>
</feature>
<dbReference type="Gramene" id="OMERI03G23960.1">
    <property type="protein sequence ID" value="OMERI03G23960.1"/>
    <property type="gene ID" value="OMERI03G23960"/>
</dbReference>
<name>A0A0E0D3V2_9ORYZ</name>
<reference evidence="2" key="1">
    <citation type="submission" date="2015-04" db="UniProtKB">
        <authorList>
            <consortium name="EnsemblPlants"/>
        </authorList>
    </citation>
    <scope>IDENTIFICATION</scope>
</reference>
<proteinExistence type="predicted"/>
<feature type="region of interest" description="Disordered" evidence="1">
    <location>
        <begin position="143"/>
        <end position="207"/>
    </location>
</feature>
<evidence type="ECO:0000313" key="2">
    <source>
        <dbReference type="EnsemblPlants" id="OMERI03G23960.1"/>
    </source>
</evidence>
<dbReference type="EnsemblPlants" id="OMERI03G23960.1">
    <property type="protein sequence ID" value="OMERI03G23960.1"/>
    <property type="gene ID" value="OMERI03G23960"/>
</dbReference>
<dbReference type="Proteomes" id="UP000008021">
    <property type="component" value="Chromosome 3"/>
</dbReference>
<feature type="compositionally biased region" description="Basic residues" evidence="1">
    <location>
        <begin position="8"/>
        <end position="20"/>
    </location>
</feature>
<reference evidence="2" key="2">
    <citation type="submission" date="2018-05" db="EMBL/GenBank/DDBJ databases">
        <title>OmerRS3 (Oryza meridionalis Reference Sequence Version 3).</title>
        <authorList>
            <person name="Zhang J."/>
            <person name="Kudrna D."/>
            <person name="Lee S."/>
            <person name="Talag J."/>
            <person name="Welchert J."/>
            <person name="Wing R.A."/>
        </authorList>
    </citation>
    <scope>NUCLEOTIDE SEQUENCE [LARGE SCALE GENOMIC DNA]</scope>
    <source>
        <strain evidence="2">cv. OR44</strain>
    </source>
</reference>
<sequence>MDDNSQRPSRRHDVRRRRRATGLWQQRRAIGAAEASLGGGCVAARGESFGGNDRSCGGGAQCVLRRRRVERSSATVAAVGAAEVAHGEGIGGDGTRELRRLHAGYVCGNLEDEQEVEQRGSHQIWTAVVAWQRRMSSEMLRARSGRAAAAGRSRMTSGRAAPDQRGSEEVGMGGGQHRGGWRSELLPPAVKAAASDETTPGRSYKPP</sequence>
<dbReference type="HOGENOM" id="CLU_1498524_0_0_1"/>
<organism evidence="2">
    <name type="scientific">Oryza meridionalis</name>
    <dbReference type="NCBI Taxonomy" id="40149"/>
    <lineage>
        <taxon>Eukaryota</taxon>
        <taxon>Viridiplantae</taxon>
        <taxon>Streptophyta</taxon>
        <taxon>Embryophyta</taxon>
        <taxon>Tracheophyta</taxon>
        <taxon>Spermatophyta</taxon>
        <taxon>Magnoliopsida</taxon>
        <taxon>Liliopsida</taxon>
        <taxon>Poales</taxon>
        <taxon>Poaceae</taxon>
        <taxon>BOP clade</taxon>
        <taxon>Oryzoideae</taxon>
        <taxon>Oryzeae</taxon>
        <taxon>Oryzinae</taxon>
        <taxon>Oryza</taxon>
    </lineage>
</organism>
<protein>
    <submittedName>
        <fullName evidence="2">Uncharacterized protein</fullName>
    </submittedName>
</protein>